<protein>
    <submittedName>
        <fullName evidence="4">Lytic transglycosylase domain-containing protein</fullName>
    </submittedName>
</protein>
<dbReference type="PROSITE" id="PS51257">
    <property type="entry name" value="PROKAR_LIPOPROTEIN"/>
    <property type="match status" value="1"/>
</dbReference>
<proteinExistence type="inferred from homology"/>
<dbReference type="AlphaFoldDB" id="A0A8J7SUL0"/>
<dbReference type="EMBL" id="JAESVP010000005">
    <property type="protein sequence ID" value="MBL4928622.1"/>
    <property type="molecule type" value="Genomic_DNA"/>
</dbReference>
<dbReference type="InterPro" id="IPR023346">
    <property type="entry name" value="Lysozyme-like_dom_sf"/>
</dbReference>
<keyword evidence="5" id="KW-1185">Reference proteome</keyword>
<evidence type="ECO:0000313" key="5">
    <source>
        <dbReference type="Proteomes" id="UP000619033"/>
    </source>
</evidence>
<name>A0A8J7SUL0_9RHOB</name>
<dbReference type="Proteomes" id="UP000619033">
    <property type="component" value="Unassembled WGS sequence"/>
</dbReference>
<dbReference type="Gene3D" id="1.10.530.10">
    <property type="match status" value="1"/>
</dbReference>
<evidence type="ECO:0000313" key="4">
    <source>
        <dbReference type="EMBL" id="MBL4928622.1"/>
    </source>
</evidence>
<accession>A0A8J7SUL0</accession>
<comment type="similarity">
    <text evidence="1">Belongs to the virb1 family.</text>
</comment>
<feature type="signal peptide" evidence="2">
    <location>
        <begin position="1"/>
        <end position="23"/>
    </location>
</feature>
<dbReference type="InterPro" id="IPR008258">
    <property type="entry name" value="Transglycosylase_SLT_dom_1"/>
</dbReference>
<organism evidence="4 5">
    <name type="scientific">Fuscibacter oryzae</name>
    <dbReference type="NCBI Taxonomy" id="2803939"/>
    <lineage>
        <taxon>Bacteria</taxon>
        <taxon>Pseudomonadati</taxon>
        <taxon>Pseudomonadota</taxon>
        <taxon>Alphaproteobacteria</taxon>
        <taxon>Rhodobacterales</taxon>
        <taxon>Paracoccaceae</taxon>
        <taxon>Fuscibacter</taxon>
    </lineage>
</organism>
<dbReference type="SUPFAM" id="SSF53955">
    <property type="entry name" value="Lysozyme-like"/>
    <property type="match status" value="1"/>
</dbReference>
<sequence>MRRCFALIALALSLAGCVSPSSGTDVGRFSMAWDHRPEAAHWTISTMSAVAAEDPVLAARIPSDIDTWCPGYEDGTVSERRAFWTGLISAVARYESSWNPRAAGGGGAYIGLMQISPRSARNYGCDANSAAELKDGSANLQCAVEMVAYHVASDDMVAGGGNKGIGRDWMPLRDSKKRKALAAWTREQPYCQ</sequence>
<feature type="domain" description="Transglycosylase SLT" evidence="3">
    <location>
        <begin position="79"/>
        <end position="175"/>
    </location>
</feature>
<evidence type="ECO:0000256" key="2">
    <source>
        <dbReference type="SAM" id="SignalP"/>
    </source>
</evidence>
<gene>
    <name evidence="4" type="ORF">JI744_10945</name>
</gene>
<keyword evidence="2" id="KW-0732">Signal</keyword>
<comment type="caution">
    <text evidence="4">The sequence shown here is derived from an EMBL/GenBank/DDBJ whole genome shotgun (WGS) entry which is preliminary data.</text>
</comment>
<evidence type="ECO:0000259" key="3">
    <source>
        <dbReference type="Pfam" id="PF01464"/>
    </source>
</evidence>
<reference evidence="4" key="1">
    <citation type="submission" date="2021-01" db="EMBL/GenBank/DDBJ databases">
        <title>Genome seq and assembly of Tabrizicola sp. KVB23.</title>
        <authorList>
            <person name="Chhetri G."/>
        </authorList>
    </citation>
    <scope>NUCLEOTIDE SEQUENCE</scope>
    <source>
        <strain evidence="4">KVB23</strain>
    </source>
</reference>
<feature type="chain" id="PRO_5035247281" evidence="2">
    <location>
        <begin position="24"/>
        <end position="192"/>
    </location>
</feature>
<dbReference type="Pfam" id="PF01464">
    <property type="entry name" value="SLT"/>
    <property type="match status" value="1"/>
</dbReference>
<evidence type="ECO:0000256" key="1">
    <source>
        <dbReference type="ARBA" id="ARBA00009387"/>
    </source>
</evidence>
<dbReference type="RefSeq" id="WP_202660701.1">
    <property type="nucleotide sequence ID" value="NZ_JAESVP010000005.1"/>
</dbReference>